<evidence type="ECO:0000313" key="4">
    <source>
        <dbReference type="EMBL" id="PAV31546.1"/>
    </source>
</evidence>
<dbReference type="RefSeq" id="WP_095653915.1">
    <property type="nucleotide sequence ID" value="NZ_NPOA01000001.1"/>
</dbReference>
<dbReference type="NCBIfam" id="TIGR00125">
    <property type="entry name" value="cyt_tran_rel"/>
    <property type="match status" value="1"/>
</dbReference>
<keyword evidence="5" id="KW-1185">Reference proteome</keyword>
<dbReference type="InterPro" id="IPR050385">
    <property type="entry name" value="Archaeal_FAD_synthase"/>
</dbReference>
<evidence type="ECO:0000256" key="1">
    <source>
        <dbReference type="ARBA" id="ARBA00022679"/>
    </source>
</evidence>
<reference evidence="4 5" key="1">
    <citation type="submission" date="2017-08" db="EMBL/GenBank/DDBJ databases">
        <title>Virgibacillus indicus sp. nov. and Virgibacillus profoundi sp. nov, two moderately halophilic bacteria isolated from marine sediment by using the Microfluidic Streak Plate.</title>
        <authorList>
            <person name="Xu B."/>
            <person name="Hu B."/>
            <person name="Wang J."/>
            <person name="Zhu Y."/>
            <person name="Huang L."/>
            <person name="Du W."/>
            <person name="Huang Y."/>
        </authorList>
    </citation>
    <scope>NUCLEOTIDE SEQUENCE [LARGE SCALE GENOMIC DNA]</scope>
    <source>
        <strain evidence="4 5">IO3-P3-H5</strain>
    </source>
</reference>
<dbReference type="InterPro" id="IPR004821">
    <property type="entry name" value="Cyt_trans-like"/>
</dbReference>
<dbReference type="SUPFAM" id="SSF52374">
    <property type="entry name" value="Nucleotidylyl transferase"/>
    <property type="match status" value="1"/>
</dbReference>
<dbReference type="PANTHER" id="PTHR43793:SF1">
    <property type="entry name" value="FAD SYNTHASE"/>
    <property type="match status" value="1"/>
</dbReference>
<evidence type="ECO:0000259" key="3">
    <source>
        <dbReference type="Pfam" id="PF01467"/>
    </source>
</evidence>
<dbReference type="GO" id="GO:0016779">
    <property type="term" value="F:nucleotidyltransferase activity"/>
    <property type="evidence" value="ECO:0007669"/>
    <property type="project" value="UniProtKB-KW"/>
</dbReference>
<feature type="domain" description="Cytidyltransferase-like" evidence="3">
    <location>
        <begin position="8"/>
        <end position="134"/>
    </location>
</feature>
<dbReference type="EMBL" id="NPOA01000001">
    <property type="protein sequence ID" value="PAV31546.1"/>
    <property type="molecule type" value="Genomic_DNA"/>
</dbReference>
<gene>
    <name evidence="4" type="ORF">CIL05_02490</name>
</gene>
<dbReference type="AlphaFoldDB" id="A0A2A2IJQ2"/>
<comment type="caution">
    <text evidence="4">The sequence shown here is derived from an EMBL/GenBank/DDBJ whole genome shotgun (WGS) entry which is preliminary data.</text>
</comment>
<dbReference type="InterPro" id="IPR014729">
    <property type="entry name" value="Rossmann-like_a/b/a_fold"/>
</dbReference>
<dbReference type="PANTHER" id="PTHR43793">
    <property type="entry name" value="FAD SYNTHASE"/>
    <property type="match status" value="1"/>
</dbReference>
<protein>
    <submittedName>
        <fullName evidence="4">Glycerol-3-phosphate cytidylyltransferase</fullName>
    </submittedName>
</protein>
<dbReference type="Pfam" id="PF01467">
    <property type="entry name" value="CTP_transf_like"/>
    <property type="match status" value="1"/>
</dbReference>
<proteinExistence type="predicted"/>
<dbReference type="OrthoDB" id="9802794at2"/>
<accession>A0A2A2IJQ2</accession>
<evidence type="ECO:0000313" key="5">
    <source>
        <dbReference type="Proteomes" id="UP000218887"/>
    </source>
</evidence>
<organism evidence="4 5">
    <name type="scientific">Virgibacillus profundi</name>
    <dbReference type="NCBI Taxonomy" id="2024555"/>
    <lineage>
        <taxon>Bacteria</taxon>
        <taxon>Bacillati</taxon>
        <taxon>Bacillota</taxon>
        <taxon>Bacilli</taxon>
        <taxon>Bacillales</taxon>
        <taxon>Bacillaceae</taxon>
        <taxon>Virgibacillus</taxon>
    </lineage>
</organism>
<evidence type="ECO:0000256" key="2">
    <source>
        <dbReference type="ARBA" id="ARBA00022695"/>
    </source>
</evidence>
<dbReference type="Gene3D" id="3.40.50.620">
    <property type="entry name" value="HUPs"/>
    <property type="match status" value="1"/>
</dbReference>
<sequence>MKQYKVGYTTGVFDLFHVGHLNILKKAKEQCDYLIVGVSTDELVMKYKQKRPVIPYEERKAIVEGIKYVDQAVPQINREKFVAWEHLLFNVMFVGDDWKGNALFDELEIKFNHVGVDIVYFPYTKGVSSTIVKDKVGNLLDEFSVEEVR</sequence>
<keyword evidence="1 4" id="KW-0808">Transferase</keyword>
<keyword evidence="2 4" id="KW-0548">Nucleotidyltransferase</keyword>
<name>A0A2A2IJQ2_9BACI</name>
<dbReference type="Proteomes" id="UP000218887">
    <property type="component" value="Unassembled WGS sequence"/>
</dbReference>